<comment type="caution">
    <text evidence="2">The sequence shown here is derived from an EMBL/GenBank/DDBJ whole genome shotgun (WGS) entry which is preliminary data.</text>
</comment>
<dbReference type="Gene3D" id="3.60.21.10">
    <property type="match status" value="1"/>
</dbReference>
<reference evidence="2 3" key="1">
    <citation type="journal article" date="2016" name="Sci. Rep.">
        <title>Metabolic traits of an uncultured archaeal lineage -MSBL1- from brine pools of the Red Sea.</title>
        <authorList>
            <person name="Mwirichia R."/>
            <person name="Alam I."/>
            <person name="Rashid M."/>
            <person name="Vinu M."/>
            <person name="Ba-Alawi W."/>
            <person name="Anthony Kamau A."/>
            <person name="Kamanda Ngugi D."/>
            <person name="Goker M."/>
            <person name="Klenk H.P."/>
            <person name="Bajic V."/>
            <person name="Stingl U."/>
        </authorList>
    </citation>
    <scope>NUCLEOTIDE SEQUENCE [LARGE SCALE GENOMIC DNA]</scope>
    <source>
        <strain evidence="2">SCGC-AAA259A05</strain>
    </source>
</reference>
<dbReference type="InterPro" id="IPR050535">
    <property type="entry name" value="DNA_Repair-Maintenance_Comp"/>
</dbReference>
<dbReference type="PANTHER" id="PTHR30337">
    <property type="entry name" value="COMPONENT OF ATP-DEPENDENT DSDNA EXONUCLEASE"/>
    <property type="match status" value="1"/>
</dbReference>
<dbReference type="InterPro" id="IPR029052">
    <property type="entry name" value="Metallo-depent_PP-like"/>
</dbReference>
<accession>A0A133U9E2</accession>
<dbReference type="InterPro" id="IPR004843">
    <property type="entry name" value="Calcineurin-like_PHP"/>
</dbReference>
<gene>
    <name evidence="2" type="ORF">AKJ57_03610</name>
</gene>
<protein>
    <recommendedName>
        <fullName evidence="1">Calcineurin-like phosphoesterase domain-containing protein</fullName>
    </recommendedName>
</protein>
<evidence type="ECO:0000259" key="1">
    <source>
        <dbReference type="Pfam" id="PF00149"/>
    </source>
</evidence>
<name>A0A133U9E2_9EURY</name>
<dbReference type="Proteomes" id="UP000070163">
    <property type="component" value="Unassembled WGS sequence"/>
</dbReference>
<evidence type="ECO:0000313" key="2">
    <source>
        <dbReference type="EMBL" id="KXA90814.1"/>
    </source>
</evidence>
<dbReference type="PANTHER" id="PTHR30337:SF0">
    <property type="entry name" value="NUCLEASE SBCCD SUBUNIT D"/>
    <property type="match status" value="1"/>
</dbReference>
<feature type="domain" description="Calcineurin-like phosphoesterase" evidence="1">
    <location>
        <begin position="6"/>
        <end position="64"/>
    </location>
</feature>
<keyword evidence="3" id="KW-1185">Reference proteome</keyword>
<proteinExistence type="predicted"/>
<dbReference type="SUPFAM" id="SSF56300">
    <property type="entry name" value="Metallo-dependent phosphatases"/>
    <property type="match status" value="1"/>
</dbReference>
<dbReference type="EMBL" id="LHXJ01000037">
    <property type="protein sequence ID" value="KXA90814.1"/>
    <property type="molecule type" value="Genomic_DNA"/>
</dbReference>
<evidence type="ECO:0000313" key="3">
    <source>
        <dbReference type="Proteomes" id="UP000070163"/>
    </source>
</evidence>
<dbReference type="AlphaFoldDB" id="A0A133U9E2"/>
<dbReference type="Pfam" id="PF00149">
    <property type="entry name" value="Metallophos"/>
    <property type="match status" value="1"/>
</dbReference>
<sequence>MKDIDFVHLSDTHLGYRQYGLDERFEDWSKATKQVIDYAVDHDVDAVIHSGDLFNSAKPGRDALLQATQIFEPEG</sequence>
<organism evidence="2 3">
    <name type="scientific">candidate division MSBL1 archaeon SCGC-AAA259A05</name>
    <dbReference type="NCBI Taxonomy" id="1698259"/>
    <lineage>
        <taxon>Archaea</taxon>
        <taxon>Methanobacteriati</taxon>
        <taxon>Methanobacteriota</taxon>
        <taxon>candidate division MSBL1</taxon>
    </lineage>
</organism>
<dbReference type="GO" id="GO:0016787">
    <property type="term" value="F:hydrolase activity"/>
    <property type="evidence" value="ECO:0007669"/>
    <property type="project" value="InterPro"/>
</dbReference>